<reference evidence="2 3" key="1">
    <citation type="submission" date="2024-01" db="EMBL/GenBank/DDBJ databases">
        <authorList>
            <person name="Waweru B."/>
        </authorList>
    </citation>
    <scope>NUCLEOTIDE SEQUENCE [LARGE SCALE GENOMIC DNA]</scope>
</reference>
<evidence type="ECO:0000313" key="2">
    <source>
        <dbReference type="EMBL" id="CAK7350767.1"/>
    </source>
</evidence>
<dbReference type="EMBL" id="CAWUPB010001184">
    <property type="protein sequence ID" value="CAK7350767.1"/>
    <property type="molecule type" value="Genomic_DNA"/>
</dbReference>
<accession>A0AAV1SKH6</accession>
<evidence type="ECO:0000313" key="3">
    <source>
        <dbReference type="Proteomes" id="UP001314170"/>
    </source>
</evidence>
<dbReference type="AlphaFoldDB" id="A0AAV1SKH6"/>
<sequence length="87" mass="10036">MRALPRTDNNSDLMRFQIAWDGFAEQEKWNENEKNCHSEELYTGSTNEDRGTKTSPASRAEPDFRLAYTSIHEKKDAINLALLTDDE</sequence>
<dbReference type="Proteomes" id="UP001314170">
    <property type="component" value="Unassembled WGS sequence"/>
</dbReference>
<organism evidence="2 3">
    <name type="scientific">Dovyalis caffra</name>
    <dbReference type="NCBI Taxonomy" id="77055"/>
    <lineage>
        <taxon>Eukaryota</taxon>
        <taxon>Viridiplantae</taxon>
        <taxon>Streptophyta</taxon>
        <taxon>Embryophyta</taxon>
        <taxon>Tracheophyta</taxon>
        <taxon>Spermatophyta</taxon>
        <taxon>Magnoliopsida</taxon>
        <taxon>eudicotyledons</taxon>
        <taxon>Gunneridae</taxon>
        <taxon>Pentapetalae</taxon>
        <taxon>rosids</taxon>
        <taxon>fabids</taxon>
        <taxon>Malpighiales</taxon>
        <taxon>Salicaceae</taxon>
        <taxon>Flacourtieae</taxon>
        <taxon>Dovyalis</taxon>
    </lineage>
</organism>
<name>A0AAV1SKH6_9ROSI</name>
<proteinExistence type="predicted"/>
<comment type="caution">
    <text evidence="2">The sequence shown here is derived from an EMBL/GenBank/DDBJ whole genome shotgun (WGS) entry which is preliminary data.</text>
</comment>
<evidence type="ECO:0000256" key="1">
    <source>
        <dbReference type="SAM" id="MobiDB-lite"/>
    </source>
</evidence>
<feature type="region of interest" description="Disordered" evidence="1">
    <location>
        <begin position="32"/>
        <end position="61"/>
    </location>
</feature>
<gene>
    <name evidence="2" type="ORF">DCAF_LOCUS23511</name>
</gene>
<protein>
    <submittedName>
        <fullName evidence="2">Uncharacterized protein</fullName>
    </submittedName>
</protein>
<keyword evidence="3" id="KW-1185">Reference proteome</keyword>